<dbReference type="EMBL" id="KZ506308">
    <property type="protein sequence ID" value="PKU40248.1"/>
    <property type="molecule type" value="Genomic_DNA"/>
</dbReference>
<feature type="compositionally biased region" description="Basic and acidic residues" evidence="1">
    <location>
        <begin position="258"/>
        <end position="288"/>
    </location>
</feature>
<organism evidence="2 3">
    <name type="scientific">Limosa lapponica baueri</name>
    <dbReference type="NCBI Taxonomy" id="1758121"/>
    <lineage>
        <taxon>Eukaryota</taxon>
        <taxon>Metazoa</taxon>
        <taxon>Chordata</taxon>
        <taxon>Craniata</taxon>
        <taxon>Vertebrata</taxon>
        <taxon>Euteleostomi</taxon>
        <taxon>Archelosauria</taxon>
        <taxon>Archosauria</taxon>
        <taxon>Dinosauria</taxon>
        <taxon>Saurischia</taxon>
        <taxon>Theropoda</taxon>
        <taxon>Coelurosauria</taxon>
        <taxon>Aves</taxon>
        <taxon>Neognathae</taxon>
        <taxon>Neoaves</taxon>
        <taxon>Charadriiformes</taxon>
        <taxon>Scolopacidae</taxon>
        <taxon>Limosa</taxon>
    </lineage>
</organism>
<reference evidence="3" key="1">
    <citation type="submission" date="2017-11" db="EMBL/GenBank/DDBJ databases">
        <authorList>
            <person name="Lima N.C."/>
            <person name="Parody-Merino A.M."/>
            <person name="Battley P.F."/>
            <person name="Fidler A.E."/>
            <person name="Prosdocimi F."/>
        </authorList>
    </citation>
    <scope>NUCLEOTIDE SEQUENCE [LARGE SCALE GENOMIC DNA]</scope>
</reference>
<feature type="region of interest" description="Disordered" evidence="1">
    <location>
        <begin position="185"/>
        <end position="211"/>
    </location>
</feature>
<accession>A0A2I0U2E7</accession>
<evidence type="ECO:0000256" key="1">
    <source>
        <dbReference type="SAM" id="MobiDB-lite"/>
    </source>
</evidence>
<keyword evidence="3" id="KW-1185">Reference proteome</keyword>
<feature type="compositionally biased region" description="Polar residues" evidence="1">
    <location>
        <begin position="185"/>
        <end position="195"/>
    </location>
</feature>
<dbReference type="Proteomes" id="UP000233556">
    <property type="component" value="Unassembled WGS sequence"/>
</dbReference>
<evidence type="ECO:0000313" key="3">
    <source>
        <dbReference type="Proteomes" id="UP000233556"/>
    </source>
</evidence>
<protein>
    <submittedName>
        <fullName evidence="2">Uncharacterized protein</fullName>
    </submittedName>
</protein>
<gene>
    <name evidence="2" type="ORF">llap_9453</name>
</gene>
<name>A0A2I0U2E7_LIMLA</name>
<sequence>MEQLFQNPSENNSMLAVAIVLHVLLTEANVGIAQVLFHVIQVNGDPGVNSIVAGPGFEECHSPDTLELNIYTTLVRPHLESCVQFWTPHYKKDMELLERVQRRATKLVRGLENKSCEERLRELGEMLQPSDHLCGPPRNPFQQVHVLPVLRPPELDAILQVPIYHLISVMHLKYIGMGIWNPQEQNSSGEDQTVFGSLKTGRGSQVKAPSSLIPDLVDGGQFVTDGLRLEEGSPGLYRAGLWDQAAQLPGQSPGAKVAEAERASRTQKWDGMGNRERSRDMRGIRQMA</sequence>
<dbReference type="OrthoDB" id="7480422at2759"/>
<evidence type="ECO:0000313" key="2">
    <source>
        <dbReference type="EMBL" id="PKU40248.1"/>
    </source>
</evidence>
<feature type="region of interest" description="Disordered" evidence="1">
    <location>
        <begin position="248"/>
        <end position="288"/>
    </location>
</feature>
<reference evidence="3" key="2">
    <citation type="submission" date="2017-12" db="EMBL/GenBank/DDBJ databases">
        <title>Genome sequence of the Bar-tailed Godwit (Limosa lapponica baueri).</title>
        <authorList>
            <person name="Lima N.C.B."/>
            <person name="Parody-Merino A.M."/>
            <person name="Battley P.F."/>
            <person name="Fidler A.E."/>
            <person name="Prosdocimi F."/>
        </authorList>
    </citation>
    <scope>NUCLEOTIDE SEQUENCE [LARGE SCALE GENOMIC DNA]</scope>
</reference>
<dbReference type="AlphaFoldDB" id="A0A2I0U2E7"/>
<proteinExistence type="predicted"/>